<sequence length="86" mass="9491">MTVLSETVCLLCYLAVMASKKDELVCCNLVLPPKQPGVHFSSAPLIHTTVGIQATPGGEQLFLVSPKRKHLPTVLRLWVRVRPIFP</sequence>
<reference evidence="2" key="1">
    <citation type="journal article" date="2016" name="Ticks Tick Borne Dis.">
        <title>De novo assembly and annotation of the salivary gland transcriptome of Rhipicephalus appendiculatus male and female ticks during blood feeding.</title>
        <authorList>
            <person name="de Castro M.H."/>
            <person name="de Klerk D."/>
            <person name="Pienaar R."/>
            <person name="Latif A.A."/>
            <person name="Rees D.J."/>
            <person name="Mans B.J."/>
        </authorList>
    </citation>
    <scope>NUCLEOTIDE SEQUENCE</scope>
    <source>
        <tissue evidence="2">Salivary glands</tissue>
    </source>
</reference>
<keyword evidence="1" id="KW-0732">Signal</keyword>
<protein>
    <recommendedName>
        <fullName evidence="3">Secreted protein</fullName>
    </recommendedName>
</protein>
<dbReference type="AlphaFoldDB" id="A0A131YEK8"/>
<proteinExistence type="predicted"/>
<dbReference type="EMBL" id="GEDV01011579">
    <property type="protein sequence ID" value="JAP76978.1"/>
    <property type="molecule type" value="Transcribed_RNA"/>
</dbReference>
<organism evidence="2">
    <name type="scientific">Rhipicephalus appendiculatus</name>
    <name type="common">Brown ear tick</name>
    <dbReference type="NCBI Taxonomy" id="34631"/>
    <lineage>
        <taxon>Eukaryota</taxon>
        <taxon>Metazoa</taxon>
        <taxon>Ecdysozoa</taxon>
        <taxon>Arthropoda</taxon>
        <taxon>Chelicerata</taxon>
        <taxon>Arachnida</taxon>
        <taxon>Acari</taxon>
        <taxon>Parasitiformes</taxon>
        <taxon>Ixodida</taxon>
        <taxon>Ixodoidea</taxon>
        <taxon>Ixodidae</taxon>
        <taxon>Rhipicephalinae</taxon>
        <taxon>Rhipicephalus</taxon>
        <taxon>Rhipicephalus</taxon>
    </lineage>
</organism>
<evidence type="ECO:0000313" key="2">
    <source>
        <dbReference type="EMBL" id="JAP76978.1"/>
    </source>
</evidence>
<name>A0A131YEK8_RHIAP</name>
<feature type="chain" id="PRO_5007284933" description="Secreted protein" evidence="1">
    <location>
        <begin position="19"/>
        <end position="86"/>
    </location>
</feature>
<evidence type="ECO:0000256" key="1">
    <source>
        <dbReference type="SAM" id="SignalP"/>
    </source>
</evidence>
<evidence type="ECO:0008006" key="3">
    <source>
        <dbReference type="Google" id="ProtNLM"/>
    </source>
</evidence>
<accession>A0A131YEK8</accession>
<feature type="signal peptide" evidence="1">
    <location>
        <begin position="1"/>
        <end position="18"/>
    </location>
</feature>